<dbReference type="EMBL" id="CP023275">
    <property type="protein sequence ID" value="ATB68504.1"/>
    <property type="molecule type" value="Genomic_DNA"/>
</dbReference>
<dbReference type="AlphaFoldDB" id="A0A290HPE3"/>
<gene>
    <name evidence="1" type="ORF">SJPD1_0376</name>
</gene>
<name>A0A290HPE3_9BACT</name>
<organism evidence="1 2">
    <name type="scientific">Sulfurospirillum diekertiae</name>
    <dbReference type="NCBI Taxonomy" id="1854492"/>
    <lineage>
        <taxon>Bacteria</taxon>
        <taxon>Pseudomonadati</taxon>
        <taxon>Campylobacterota</taxon>
        <taxon>Epsilonproteobacteria</taxon>
        <taxon>Campylobacterales</taxon>
        <taxon>Sulfurospirillaceae</taxon>
        <taxon>Sulfurospirillum</taxon>
    </lineage>
</organism>
<evidence type="ECO:0000313" key="2">
    <source>
        <dbReference type="Proteomes" id="UP000217349"/>
    </source>
</evidence>
<dbReference type="RefSeq" id="WP_096045720.1">
    <property type="nucleotide sequence ID" value="NZ_CP023275.1"/>
</dbReference>
<protein>
    <submittedName>
        <fullName evidence="1">Uncharacterized protein</fullName>
    </submittedName>
</protein>
<evidence type="ECO:0000313" key="1">
    <source>
        <dbReference type="EMBL" id="ATB68504.1"/>
    </source>
</evidence>
<proteinExistence type="predicted"/>
<sequence length="390" mass="45646">MNDFIEKYRLIDRIQDSNINFLFGSGMSAGYLEILGNIENLLTQLDKEVFAEQKQKDLIRASILNKYFEGVIEKNINILDYSSLEPEEVLSILWTLDSYKNFFKTVNQLILLRRNKLLSKQVNIFTTNIDIFLERGVEEVGLESNDGFGKGFKPKYDLSNFKKSIFQKSLHFDNSSEIPVFNILKIHGSLTWKRENQNVFFDNSLEQIQKVQTTRRKSLLSVDTSKDTISSLKTKFPKRINIRNFNTFLEEYDKLSIVNPTKGKFQQTVLDQKYYDLLRIYANELERENTLLFVMGFSFADEHIKDLTIRVANSNPTLMIYIFAHTTHAKEELEQTIDIENNVKNKNIAIIPPSQSEKEDKNLKDDFSYNFDNINSRIFMQILNKIKEQK</sequence>
<dbReference type="Proteomes" id="UP000217349">
    <property type="component" value="Chromosome"/>
</dbReference>
<dbReference type="OrthoDB" id="5368642at2"/>
<dbReference type="KEGG" id="sulj:SJPD1_0376"/>
<reference evidence="2" key="1">
    <citation type="submission" date="2017-09" db="EMBL/GenBank/DDBJ databases">
        <title>The complete genome of Sulfurospirillum sp. JPD-1.</title>
        <authorList>
            <person name="Goris T."/>
        </authorList>
    </citation>
    <scope>NUCLEOTIDE SEQUENCE [LARGE SCALE GENOMIC DNA]</scope>
    <source>
        <strain evidence="2">JPD-1</strain>
    </source>
</reference>
<accession>A0A290HPE3</accession>